<protein>
    <recommendedName>
        <fullName evidence="8">PucR family transcriptional regulator</fullName>
    </recommendedName>
</protein>
<name>A0ABN3T2J1_9ACTN</name>
<evidence type="ECO:0008006" key="8">
    <source>
        <dbReference type="Google" id="ProtNLM"/>
    </source>
</evidence>
<dbReference type="InterPro" id="IPR042070">
    <property type="entry name" value="PucR_C-HTH_sf"/>
</dbReference>
<evidence type="ECO:0000259" key="4">
    <source>
        <dbReference type="Pfam" id="PF14361"/>
    </source>
</evidence>
<sequence length="613" mass="66124">MLFKPTVVQLQGVDGSTYTLTDESHTGAAILLRDGAKKLDAPTYDVKADEYPAIDGGFVRFTRATMREVFLPVTITGTTRYEMLALKRRFVAKKGLVKLLATEYTLPEGGSELVAEPTRALYAGGMEGGEGSSDGTHWSSYGIVLRAPHPYFQHLSRATSTHNTPMTAFTVNSPGEVASQPRREIASRGSGGEAGTEVSMADSSRWRSGRSPSESDADDAWLIGVAEGASRDAGGVPVELLGEYLPLLADAAVHGGRPEHAELEAVGLLGRRAAEQGISAGRVVQLYLSAARRLWQDLPMAVRSRDREAVREAATAVLHVVDVAVATLAEGYADARRDLVRREETLRRELIDDLLRGDSDLGALVERAEPFGLDLARVHQVALAAPSQRLPDADAAISALEAVMFDRLGDRDVLVATKDGLLVVLAPADPALAGRIAPSADPGNDLGRLMHRELSRRPRGRPWRVAVGRSYPGLYGIARSYEEAREALTMAGRLHVDTPVVNAHDLLIYRVLLRDQPAIVDLVHAVLSPLLQARGGAQPLMATLEAYFDTGGVATESAKRLHVSVRTVTYRLNRVKTLTGYNPADPAHRFTLQAAVLGARVLNWPEQPLPTPA</sequence>
<gene>
    <name evidence="6" type="ORF">GCM10010412_081480</name>
</gene>
<organism evidence="6 7">
    <name type="scientific">Nonomuraea recticatena</name>
    <dbReference type="NCBI Taxonomy" id="46178"/>
    <lineage>
        <taxon>Bacteria</taxon>
        <taxon>Bacillati</taxon>
        <taxon>Actinomycetota</taxon>
        <taxon>Actinomycetes</taxon>
        <taxon>Streptosporangiales</taxon>
        <taxon>Streptosporangiaceae</taxon>
        <taxon>Nonomuraea</taxon>
    </lineage>
</organism>
<dbReference type="InterPro" id="IPR025751">
    <property type="entry name" value="RsbRD_N_dom"/>
</dbReference>
<feature type="domain" description="CdaR GGDEF-like" evidence="5">
    <location>
        <begin position="357"/>
        <end position="489"/>
    </location>
</feature>
<dbReference type="InterPro" id="IPR025736">
    <property type="entry name" value="PucR_C-HTH_dom"/>
</dbReference>
<feature type="domain" description="PucR C-terminal helix-turn-helix" evidence="3">
    <location>
        <begin position="540"/>
        <end position="596"/>
    </location>
</feature>
<dbReference type="Proteomes" id="UP001501666">
    <property type="component" value="Unassembled WGS sequence"/>
</dbReference>
<dbReference type="EMBL" id="BAAATE010000033">
    <property type="protein sequence ID" value="GAA2691320.1"/>
    <property type="molecule type" value="Genomic_DNA"/>
</dbReference>
<dbReference type="PANTHER" id="PTHR33744">
    <property type="entry name" value="CARBOHYDRATE DIACID REGULATOR"/>
    <property type="match status" value="1"/>
</dbReference>
<dbReference type="Pfam" id="PF13556">
    <property type="entry name" value="HTH_30"/>
    <property type="match status" value="1"/>
</dbReference>
<evidence type="ECO:0000259" key="5">
    <source>
        <dbReference type="Pfam" id="PF17853"/>
    </source>
</evidence>
<evidence type="ECO:0000259" key="3">
    <source>
        <dbReference type="Pfam" id="PF13556"/>
    </source>
</evidence>
<evidence type="ECO:0000313" key="6">
    <source>
        <dbReference type="EMBL" id="GAA2691320.1"/>
    </source>
</evidence>
<dbReference type="PANTHER" id="PTHR33744:SF1">
    <property type="entry name" value="DNA-BINDING TRANSCRIPTIONAL ACTIVATOR ADER"/>
    <property type="match status" value="1"/>
</dbReference>
<feature type="region of interest" description="Disordered" evidence="2">
    <location>
        <begin position="171"/>
        <end position="216"/>
    </location>
</feature>
<comment type="similarity">
    <text evidence="1">Belongs to the CdaR family.</text>
</comment>
<feature type="domain" description="RsbT co-antagonist protein RsbRD N-terminal" evidence="4">
    <location>
        <begin position="247"/>
        <end position="347"/>
    </location>
</feature>
<dbReference type="Gene3D" id="1.10.10.2840">
    <property type="entry name" value="PucR C-terminal helix-turn-helix domain"/>
    <property type="match status" value="1"/>
</dbReference>
<proteinExistence type="inferred from homology"/>
<evidence type="ECO:0000313" key="7">
    <source>
        <dbReference type="Proteomes" id="UP001501666"/>
    </source>
</evidence>
<dbReference type="InterPro" id="IPR051448">
    <property type="entry name" value="CdaR-like_regulators"/>
</dbReference>
<dbReference type="InterPro" id="IPR041522">
    <property type="entry name" value="CdaR_GGDEF"/>
</dbReference>
<comment type="caution">
    <text evidence="6">The sequence shown here is derived from an EMBL/GenBank/DDBJ whole genome shotgun (WGS) entry which is preliminary data.</text>
</comment>
<dbReference type="Pfam" id="PF17853">
    <property type="entry name" value="GGDEF_2"/>
    <property type="match status" value="1"/>
</dbReference>
<reference evidence="6 7" key="1">
    <citation type="journal article" date="2019" name="Int. J. Syst. Evol. Microbiol.">
        <title>The Global Catalogue of Microorganisms (GCM) 10K type strain sequencing project: providing services to taxonomists for standard genome sequencing and annotation.</title>
        <authorList>
            <consortium name="The Broad Institute Genomics Platform"/>
            <consortium name="The Broad Institute Genome Sequencing Center for Infectious Disease"/>
            <person name="Wu L."/>
            <person name="Ma J."/>
        </authorList>
    </citation>
    <scope>NUCLEOTIDE SEQUENCE [LARGE SCALE GENOMIC DNA]</scope>
    <source>
        <strain evidence="6 7">JCM 6835</strain>
    </source>
</reference>
<keyword evidence="7" id="KW-1185">Reference proteome</keyword>
<dbReference type="Pfam" id="PF14361">
    <property type="entry name" value="RsbRD_N"/>
    <property type="match status" value="1"/>
</dbReference>
<evidence type="ECO:0000256" key="1">
    <source>
        <dbReference type="ARBA" id="ARBA00006754"/>
    </source>
</evidence>
<evidence type="ECO:0000256" key="2">
    <source>
        <dbReference type="SAM" id="MobiDB-lite"/>
    </source>
</evidence>
<accession>A0ABN3T2J1</accession>